<dbReference type="AlphaFoldDB" id="A0A2I4F8Y6"/>
<keyword evidence="1" id="KW-1185">Reference proteome</keyword>
<dbReference type="KEGG" id="jre:108996591"/>
<dbReference type="RefSeq" id="XP_018828114.1">
    <property type="nucleotide sequence ID" value="XM_018972569.1"/>
</dbReference>
<gene>
    <name evidence="2" type="primary">LOC108996591</name>
</gene>
<reference evidence="2" key="1">
    <citation type="submission" date="2025-08" db="UniProtKB">
        <authorList>
            <consortium name="RefSeq"/>
        </authorList>
    </citation>
    <scope>IDENTIFICATION</scope>
    <source>
        <tissue evidence="2">Leaves</tissue>
    </source>
</reference>
<evidence type="ECO:0000313" key="1">
    <source>
        <dbReference type="Proteomes" id="UP000235220"/>
    </source>
</evidence>
<evidence type="ECO:0000313" key="2">
    <source>
        <dbReference type="RefSeq" id="XP_018828114.1"/>
    </source>
</evidence>
<name>A0A2I4F8Y6_JUGRE</name>
<accession>A0A2I4F8Y6</accession>
<sequence length="291" mass="33485">MGYYLGGALRVTRERNILSDVPWVVIGRQKDQTRWKIVRPRRPTNEPEDELPRGDGNYAMARALNRMTKFLQENFRPPQGDQYRAVQAGCTYERFLVHRTPAFTGEEDPLRARRWIEDLERTFEVCGCTEAQMVLYGCYLLQGKAANWWQTKRQLLEMELGSFAAVSWQRFKKEFDDRFFPISARRQKALEFNSLEGLRHEIRRQVAYHQIVDFQRLVDLAIIAEQENNFAVGSPPGHKRRSFVGEGSSSGLPHKFVQRTGARSQTSSGVRAGGRAPVCSRCNRAHEGDCS</sequence>
<dbReference type="Gramene" id="Jr04_09310_p1">
    <property type="protein sequence ID" value="cds.Jr04_09310_p1"/>
    <property type="gene ID" value="Jr04_09310"/>
</dbReference>
<dbReference type="Proteomes" id="UP000235220">
    <property type="component" value="Chromosome 4"/>
</dbReference>
<protein>
    <submittedName>
        <fullName evidence="2">Uncharacterized protein LOC108996591</fullName>
    </submittedName>
</protein>
<proteinExistence type="predicted"/>
<dbReference type="GeneID" id="108996591"/>
<dbReference type="OrthoDB" id="1936908at2759"/>
<organism evidence="1 2">
    <name type="scientific">Juglans regia</name>
    <name type="common">English walnut</name>
    <dbReference type="NCBI Taxonomy" id="51240"/>
    <lineage>
        <taxon>Eukaryota</taxon>
        <taxon>Viridiplantae</taxon>
        <taxon>Streptophyta</taxon>
        <taxon>Embryophyta</taxon>
        <taxon>Tracheophyta</taxon>
        <taxon>Spermatophyta</taxon>
        <taxon>Magnoliopsida</taxon>
        <taxon>eudicotyledons</taxon>
        <taxon>Gunneridae</taxon>
        <taxon>Pentapetalae</taxon>
        <taxon>rosids</taxon>
        <taxon>fabids</taxon>
        <taxon>Fagales</taxon>
        <taxon>Juglandaceae</taxon>
        <taxon>Juglans</taxon>
    </lineage>
</organism>